<dbReference type="InterPro" id="IPR005194">
    <property type="entry name" value="Glyco_hydro_65_C"/>
</dbReference>
<dbReference type="Pfam" id="PF03632">
    <property type="entry name" value="Glyco_hydro_65m"/>
    <property type="match status" value="1"/>
</dbReference>
<proteinExistence type="predicted"/>
<feature type="domain" description="Glycoside hydrolase family 65 C-terminal" evidence="3">
    <location>
        <begin position="131"/>
        <end position="191"/>
    </location>
</feature>
<keyword evidence="1" id="KW-0326">Glycosidase</keyword>
<feature type="domain" description="Glycoside hydrolase family 65 central catalytic" evidence="2">
    <location>
        <begin position="2"/>
        <end position="118"/>
    </location>
</feature>
<evidence type="ECO:0000256" key="1">
    <source>
        <dbReference type="ARBA" id="ARBA00023295"/>
    </source>
</evidence>
<protein>
    <recommendedName>
        <fullName evidence="6">Glycosyl hydrolase family 65</fullName>
    </recommendedName>
</protein>
<gene>
    <name evidence="4" type="ORF">GCM10009559_05990</name>
</gene>
<dbReference type="PANTHER" id="PTHR11051:SF8">
    <property type="entry name" value="PROTEIN-GLUCOSYLGALACTOSYLHYDROXYLYSINE GLUCOSIDASE"/>
    <property type="match status" value="1"/>
</dbReference>
<evidence type="ECO:0000259" key="2">
    <source>
        <dbReference type="Pfam" id="PF03632"/>
    </source>
</evidence>
<dbReference type="Gene3D" id="1.50.10.10">
    <property type="match status" value="1"/>
</dbReference>
<dbReference type="Proteomes" id="UP001499967">
    <property type="component" value="Unassembled WGS sequence"/>
</dbReference>
<dbReference type="EMBL" id="BAAAHP010000014">
    <property type="protein sequence ID" value="GAA0922442.1"/>
    <property type="molecule type" value="Genomic_DNA"/>
</dbReference>
<accession>A0ABN1P3T5</accession>
<evidence type="ECO:0000313" key="5">
    <source>
        <dbReference type="Proteomes" id="UP001499967"/>
    </source>
</evidence>
<organism evidence="4 5">
    <name type="scientific">Pseudonocardia zijingensis</name>
    <dbReference type="NCBI Taxonomy" id="153376"/>
    <lineage>
        <taxon>Bacteria</taxon>
        <taxon>Bacillati</taxon>
        <taxon>Actinomycetota</taxon>
        <taxon>Actinomycetes</taxon>
        <taxon>Pseudonocardiales</taxon>
        <taxon>Pseudonocardiaceae</taxon>
        <taxon>Pseudonocardia</taxon>
    </lineage>
</organism>
<evidence type="ECO:0000259" key="3">
    <source>
        <dbReference type="Pfam" id="PF03633"/>
    </source>
</evidence>
<name>A0ABN1P3T5_9PSEU</name>
<dbReference type="InterPro" id="IPR012341">
    <property type="entry name" value="6hp_glycosidase-like_sf"/>
</dbReference>
<keyword evidence="1" id="KW-0378">Hydrolase</keyword>
<reference evidence="4 5" key="1">
    <citation type="journal article" date="2019" name="Int. J. Syst. Evol. Microbiol.">
        <title>The Global Catalogue of Microorganisms (GCM) 10K type strain sequencing project: providing services to taxonomists for standard genome sequencing and annotation.</title>
        <authorList>
            <consortium name="The Broad Institute Genomics Platform"/>
            <consortium name="The Broad Institute Genome Sequencing Center for Infectious Disease"/>
            <person name="Wu L."/>
            <person name="Ma J."/>
        </authorList>
    </citation>
    <scope>NUCLEOTIDE SEQUENCE [LARGE SCALE GENOMIC DNA]</scope>
    <source>
        <strain evidence="4 5">JCM 11117</strain>
    </source>
</reference>
<dbReference type="SUPFAM" id="SSF48208">
    <property type="entry name" value="Six-hairpin glycosidases"/>
    <property type="match status" value="1"/>
</dbReference>
<evidence type="ECO:0008006" key="6">
    <source>
        <dbReference type="Google" id="ProtNLM"/>
    </source>
</evidence>
<dbReference type="Gene3D" id="2.60.420.10">
    <property type="entry name" value="Maltose phosphorylase, domain 3"/>
    <property type="match status" value="1"/>
</dbReference>
<evidence type="ECO:0000313" key="4">
    <source>
        <dbReference type="EMBL" id="GAA0922442.1"/>
    </source>
</evidence>
<dbReference type="InterPro" id="IPR008928">
    <property type="entry name" value="6-hairpin_glycosidase_sf"/>
</dbReference>
<keyword evidence="5" id="KW-1185">Reference proteome</keyword>
<sequence length="211" mass="23609">MDRILKAEGEDPNRFKVSKQADTVMLFFLFDEEELQQLFDRLGYPYDRDLVRRTIDYYDRRTSHGSTLSFITYAGVLAGIDPPSSWDRFMAALQSDVDDIQGGTTKEGIHMGVMSGTLDLLQRCLLGSYVTDDGVLRFAPRLLDRLDCVAFSQRFRGTSLRVGIKDEELTVLAEAGGFRGPLRIGVGDEVHDMEPGESHVFALAARLHSAP</sequence>
<comment type="caution">
    <text evidence="4">The sequence shown here is derived from an EMBL/GenBank/DDBJ whole genome shotgun (WGS) entry which is preliminary data.</text>
</comment>
<dbReference type="InterPro" id="IPR005195">
    <property type="entry name" value="Glyco_hydro_65_M"/>
</dbReference>
<dbReference type="Pfam" id="PF03633">
    <property type="entry name" value="Glyco_hydro_65C"/>
    <property type="match status" value="1"/>
</dbReference>
<dbReference type="PANTHER" id="PTHR11051">
    <property type="entry name" value="GLYCOSYL HYDROLASE-RELATED"/>
    <property type="match status" value="1"/>
</dbReference>